<dbReference type="InterPro" id="IPR027799">
    <property type="entry name" value="Rtf2_RING-finger"/>
</dbReference>
<comment type="similarity">
    <text evidence="1">Belongs to the rtf2 family.</text>
</comment>
<evidence type="ECO:0000313" key="5">
    <source>
        <dbReference type="EMBL" id="CDG67564.1"/>
    </source>
</evidence>
<dbReference type="OrthoDB" id="247013at2759"/>
<dbReference type="Pfam" id="PF04641">
    <property type="entry name" value="Rtf2"/>
    <property type="match status" value="1"/>
</dbReference>
<proteinExistence type="evidence at transcript level"/>
<dbReference type="AlphaFoldDB" id="T2M634"/>
<evidence type="ECO:0000259" key="4">
    <source>
        <dbReference type="Pfam" id="PF13843"/>
    </source>
</evidence>
<dbReference type="EMBL" id="HAAD01001332">
    <property type="protein sequence ID" value="CDG67564.1"/>
    <property type="molecule type" value="mRNA"/>
</dbReference>
<evidence type="ECO:0000256" key="1">
    <source>
        <dbReference type="ARBA" id="ARBA00009885"/>
    </source>
</evidence>
<feature type="domain" description="PiggyBac transposable element-derived protein" evidence="4">
    <location>
        <begin position="1"/>
        <end position="40"/>
    </location>
</feature>
<evidence type="ECO:0000256" key="3">
    <source>
        <dbReference type="ARBA" id="ARBA00030367"/>
    </source>
</evidence>
<organism evidence="5">
    <name type="scientific">Hydra vulgaris</name>
    <name type="common">Hydra</name>
    <name type="synonym">Hydra attenuata</name>
    <dbReference type="NCBI Taxonomy" id="6087"/>
    <lineage>
        <taxon>Eukaryota</taxon>
        <taxon>Metazoa</taxon>
        <taxon>Cnidaria</taxon>
        <taxon>Hydrozoa</taxon>
        <taxon>Hydroidolina</taxon>
        <taxon>Anthoathecata</taxon>
        <taxon>Aplanulata</taxon>
        <taxon>Hydridae</taxon>
        <taxon>Hydra</taxon>
    </lineage>
</organism>
<dbReference type="PANTHER" id="PTHR12775:SF0">
    <property type="entry name" value="REPLICATION TERMINATION FACTOR 2"/>
    <property type="match status" value="1"/>
</dbReference>
<dbReference type="PANTHER" id="PTHR12775">
    <property type="entry name" value="PROTEIN C20ORF43 HOMOLOG"/>
    <property type="match status" value="1"/>
</dbReference>
<gene>
    <name evidence="5" type="primary">C20orf43</name>
</gene>
<dbReference type="InterPro" id="IPR029526">
    <property type="entry name" value="PGBD"/>
</dbReference>
<name>T2M634_HYDVU</name>
<feature type="non-terminal residue" evidence="5">
    <location>
        <position position="1"/>
    </location>
</feature>
<reference evidence="5" key="1">
    <citation type="journal article" date="2013" name="Genome Biol. Evol.">
        <title>Punctuated emergences of genetic and phenotypic innovations in eumetazoan, bilaterian, euteleostome, and hominidae ancestors.</title>
        <authorList>
            <person name="Wenger Y."/>
            <person name="Galliot B."/>
        </authorList>
    </citation>
    <scope>NUCLEOTIDE SEQUENCE</scope>
    <source>
        <tissue evidence="5">Whole animals</tissue>
    </source>
</reference>
<protein>
    <recommendedName>
        <fullName evidence="2">Replication termination factor 2</fullName>
    </recommendedName>
    <alternativeName>
        <fullName evidence="3">Replication termination factor 2 domain-containing protein 1</fullName>
    </alternativeName>
</protein>
<sequence>MGGVDRSDQMLTTYESERKRVKKWYKKIFMHLISVSAFNANIINNKISPNMTSLQFRESIIKESIVKYHESVEKKRSRTRVLPSPLRLVERHFVDAIPATEKNIKPCRSDIMGCDGGTIPKRHELIKTAKRPAQKDKDMDRNAKWSSCAISQQGLLPPIMCCELGKLYSKESVLEFLLDRSISDSATHIRSLKDVKELKLTKNIGYKKPLLELADQYHETQSSEYVCPIVGIEMNGKYKFCVLWTCGCVLSERALKEIDTLSCHSCGIKFTKDDIVIINPEDSDVLTNESNMIKRRELAKLVRKEKKDTKDAKRKLDQVAFKTPVAPLLKESSTSSIDSNQSVKRTKIENKTVNTVSKVQQKEKITTSSEEFPDAKKSKVYKSLFSSSEESKNRDKNKISNWVTYNPYHL</sequence>
<dbReference type="Pfam" id="PF13843">
    <property type="entry name" value="DDE_Tnp_1_7"/>
    <property type="match status" value="1"/>
</dbReference>
<dbReference type="GO" id="GO:0005634">
    <property type="term" value="C:nucleus"/>
    <property type="evidence" value="ECO:0007669"/>
    <property type="project" value="TreeGrafter"/>
</dbReference>
<dbReference type="GO" id="GO:0006274">
    <property type="term" value="P:DNA replication termination"/>
    <property type="evidence" value="ECO:0007669"/>
    <property type="project" value="TreeGrafter"/>
</dbReference>
<dbReference type="InterPro" id="IPR006735">
    <property type="entry name" value="Rtf2"/>
</dbReference>
<accession>T2M634</accession>
<evidence type="ECO:0000256" key="2">
    <source>
        <dbReference type="ARBA" id="ARBA00015157"/>
    </source>
</evidence>
<dbReference type="CDD" id="cd16653">
    <property type="entry name" value="RING-like_Rtf2"/>
    <property type="match status" value="1"/>
</dbReference>